<comment type="subcellular location">
    <subcellularLocation>
        <location evidence="1">Cytoplasm</location>
    </subcellularLocation>
</comment>
<evidence type="ECO:0000256" key="8">
    <source>
        <dbReference type="ARBA" id="ARBA00038873"/>
    </source>
</evidence>
<name>A0A9F2WLT3_PYTBI</name>
<dbReference type="InterPro" id="IPR011009">
    <property type="entry name" value="Kinase-like_dom_sf"/>
</dbReference>
<dbReference type="InterPro" id="IPR050249">
    <property type="entry name" value="Pseudomonas-type_ThrB"/>
</dbReference>
<evidence type="ECO:0000256" key="7">
    <source>
        <dbReference type="ARBA" id="ARBA00037368"/>
    </source>
</evidence>
<dbReference type="PANTHER" id="PTHR21064:SF1">
    <property type="entry name" value="HYDROXYLYSINE KINASE"/>
    <property type="match status" value="1"/>
</dbReference>
<dbReference type="Gene3D" id="3.90.1200.10">
    <property type="match status" value="1"/>
</dbReference>
<evidence type="ECO:0000259" key="10">
    <source>
        <dbReference type="Pfam" id="PF01636"/>
    </source>
</evidence>
<sequence>MEKFKDSFLLPSFASTATDACRRPRYSLAPLFRCTMSSGSQQQQRCNLTKPTFTEKQAAELVKRIFGLEVSQLTPLPSYDDQNFHMCTASFTEKGESPREFVLKITNCEDSQNSELIEVQTQIMMFLNSEGFPVALPHLTQEGKVMFLQTVETGSSTQEYVVRLLSYLPGTTVATLPVSPPVLYEIGQMAAKLDKTLAEKFQHPLIKSLHRGEFIWNLTNVPLLKKYIYALGKREYLEAANQVIEQFQVQIIPKLSSFRPCINHGDFNDHNILVDVVSASPPNPHYRISGILDFGDMSYGYYVFEVAIAMMYMMIESKDPLLVGGHILAGFESVVPLTTEERAALFLLVCGRYAQSLVIAAHMTILHPENEEYLMITAKKGWKHLMMLVEMGQETVEKIWFQTAESYLK</sequence>
<dbReference type="RefSeq" id="XP_007443527.1">
    <property type="nucleotide sequence ID" value="XM_007443465.3"/>
</dbReference>
<evidence type="ECO:0000256" key="3">
    <source>
        <dbReference type="ARBA" id="ARBA00022490"/>
    </source>
</evidence>
<dbReference type="GO" id="GO:0047992">
    <property type="term" value="F:hydroxylysine kinase activity"/>
    <property type="evidence" value="ECO:0007669"/>
    <property type="project" value="UniProtKB-EC"/>
</dbReference>
<proteinExistence type="inferred from homology"/>
<organism evidence="11 12">
    <name type="scientific">Python bivittatus</name>
    <name type="common">Burmese python</name>
    <name type="synonym">Python molurus bivittatus</name>
    <dbReference type="NCBI Taxonomy" id="176946"/>
    <lineage>
        <taxon>Eukaryota</taxon>
        <taxon>Metazoa</taxon>
        <taxon>Chordata</taxon>
        <taxon>Craniata</taxon>
        <taxon>Vertebrata</taxon>
        <taxon>Euteleostomi</taxon>
        <taxon>Lepidosauria</taxon>
        <taxon>Squamata</taxon>
        <taxon>Bifurcata</taxon>
        <taxon>Unidentata</taxon>
        <taxon>Episquamata</taxon>
        <taxon>Toxicofera</taxon>
        <taxon>Serpentes</taxon>
        <taxon>Henophidia</taxon>
        <taxon>Pythonidae</taxon>
        <taxon>Python</taxon>
    </lineage>
</organism>
<evidence type="ECO:0000256" key="6">
    <source>
        <dbReference type="ARBA" id="ARBA00036820"/>
    </source>
</evidence>
<evidence type="ECO:0000256" key="2">
    <source>
        <dbReference type="ARBA" id="ARBA00006219"/>
    </source>
</evidence>
<comment type="catalytic activity">
    <reaction evidence="6">
        <text>(5R)-5-hydroxy-L-lysine + GTP = (5R)-5-phosphooxy-L-lysine + GDP + H(+)</text>
        <dbReference type="Rhea" id="RHEA:19049"/>
        <dbReference type="ChEBI" id="CHEBI:15378"/>
        <dbReference type="ChEBI" id="CHEBI:37565"/>
        <dbReference type="ChEBI" id="CHEBI:57882"/>
        <dbReference type="ChEBI" id="CHEBI:58189"/>
        <dbReference type="ChEBI" id="CHEBI:58357"/>
        <dbReference type="EC" id="2.7.1.81"/>
    </reaction>
</comment>
<evidence type="ECO:0000256" key="1">
    <source>
        <dbReference type="ARBA" id="ARBA00004496"/>
    </source>
</evidence>
<keyword evidence="4" id="KW-0808">Transferase</keyword>
<dbReference type="SUPFAM" id="SSF56112">
    <property type="entry name" value="Protein kinase-like (PK-like)"/>
    <property type="match status" value="1"/>
</dbReference>
<dbReference type="OrthoDB" id="9973935at2759"/>
<dbReference type="AlphaFoldDB" id="A0A9F2WLT3"/>
<feature type="domain" description="Aminoglycoside phosphotransferase" evidence="10">
    <location>
        <begin position="97"/>
        <end position="322"/>
    </location>
</feature>
<dbReference type="Pfam" id="PF01636">
    <property type="entry name" value="APH"/>
    <property type="match status" value="1"/>
</dbReference>
<keyword evidence="5 12" id="KW-0418">Kinase</keyword>
<comment type="function">
    <text evidence="7">Catalyzes the GTP-dependent phosphorylation of 5-hydroxy-L-lysine.</text>
</comment>
<keyword evidence="3" id="KW-0963">Cytoplasm</keyword>
<reference evidence="12" key="1">
    <citation type="submission" date="2025-08" db="UniProtKB">
        <authorList>
            <consortium name="RefSeq"/>
        </authorList>
    </citation>
    <scope>IDENTIFICATION</scope>
    <source>
        <tissue evidence="12">Liver</tissue>
    </source>
</reference>
<evidence type="ECO:0000313" key="11">
    <source>
        <dbReference type="Proteomes" id="UP000695026"/>
    </source>
</evidence>
<comment type="similarity">
    <text evidence="2">Belongs to the aminoglycoside phosphotransferase family.</text>
</comment>
<protein>
    <recommendedName>
        <fullName evidence="9">Hydroxylysine kinase</fullName>
        <ecNumber evidence="8">2.7.1.81</ecNumber>
    </recommendedName>
</protein>
<evidence type="ECO:0000256" key="5">
    <source>
        <dbReference type="ARBA" id="ARBA00022777"/>
    </source>
</evidence>
<evidence type="ECO:0000256" key="9">
    <source>
        <dbReference type="ARBA" id="ARBA00040505"/>
    </source>
</evidence>
<dbReference type="CTD" id="123688"/>
<dbReference type="FunFam" id="3.30.200.20:FF:000549">
    <property type="entry name" value="hydroxylysine kinase"/>
    <property type="match status" value="1"/>
</dbReference>
<dbReference type="GeneID" id="103058107"/>
<dbReference type="KEGG" id="pbi:103058107"/>
<dbReference type="OMA" id="AAHSCQL"/>
<accession>A0A9F2WLT3</accession>
<dbReference type="GO" id="GO:0005737">
    <property type="term" value="C:cytoplasm"/>
    <property type="evidence" value="ECO:0007669"/>
    <property type="project" value="UniProtKB-SubCell"/>
</dbReference>
<keyword evidence="11" id="KW-1185">Reference proteome</keyword>
<evidence type="ECO:0000256" key="4">
    <source>
        <dbReference type="ARBA" id="ARBA00022679"/>
    </source>
</evidence>
<dbReference type="Gene3D" id="3.30.200.20">
    <property type="entry name" value="Phosphorylase Kinase, domain 1"/>
    <property type="match status" value="1"/>
</dbReference>
<dbReference type="Proteomes" id="UP000695026">
    <property type="component" value="Unplaced"/>
</dbReference>
<gene>
    <name evidence="12" type="primary">HYKK</name>
</gene>
<dbReference type="InterPro" id="IPR002575">
    <property type="entry name" value="Aminoglycoside_PTrfase"/>
</dbReference>
<dbReference type="PANTHER" id="PTHR21064">
    <property type="entry name" value="AMINOGLYCOSIDE PHOSPHOTRANSFERASE DOMAIN-CONTAINING PROTEIN-RELATED"/>
    <property type="match status" value="1"/>
</dbReference>
<dbReference type="EC" id="2.7.1.81" evidence="8"/>
<dbReference type="FunFam" id="3.90.1200.10:FF:000007">
    <property type="entry name" value="hydroxylysine kinase isoform X1"/>
    <property type="match status" value="1"/>
</dbReference>
<evidence type="ECO:0000313" key="12">
    <source>
        <dbReference type="RefSeq" id="XP_007443527.1"/>
    </source>
</evidence>